<dbReference type="GO" id="GO:0006488">
    <property type="term" value="P:dolichol-linked oligosaccharide biosynthetic process"/>
    <property type="evidence" value="ECO:0007669"/>
    <property type="project" value="TreeGrafter"/>
</dbReference>
<dbReference type="Proteomes" id="UP000182589">
    <property type="component" value="Unassembled WGS sequence"/>
</dbReference>
<protein>
    <submittedName>
        <fullName evidence="11">Dolichol-phosphate mannosyltransferase</fullName>
    </submittedName>
</protein>
<dbReference type="GO" id="GO:0004582">
    <property type="term" value="F:dolichyl-phosphate beta-D-mannosyltransferase activity"/>
    <property type="evidence" value="ECO:0007669"/>
    <property type="project" value="InterPro"/>
</dbReference>
<accession>A0A1H2WQ57</accession>
<feature type="transmembrane region" description="Helical" evidence="8">
    <location>
        <begin position="324"/>
        <end position="346"/>
    </location>
</feature>
<dbReference type="PANTHER" id="PTHR43398:SF1">
    <property type="entry name" value="DOLICHOL-PHOSPHATE MANNOSYLTRANSFERASE SUBUNIT 1"/>
    <property type="match status" value="1"/>
</dbReference>
<evidence type="ECO:0000256" key="5">
    <source>
        <dbReference type="ARBA" id="ARBA00022692"/>
    </source>
</evidence>
<proteinExistence type="inferred from homology"/>
<dbReference type="AlphaFoldDB" id="A0A1H2WQ57"/>
<comment type="subcellular location">
    <subcellularLocation>
        <location evidence="1">Membrane</location>
        <topology evidence="1">Multi-pass membrane protein</topology>
    </subcellularLocation>
</comment>
<name>A0A1H2WQ57_9BACL</name>
<organism evidence="11 12">
    <name type="scientific">Alicyclobacillus hesperidum</name>
    <dbReference type="NCBI Taxonomy" id="89784"/>
    <lineage>
        <taxon>Bacteria</taxon>
        <taxon>Bacillati</taxon>
        <taxon>Bacillota</taxon>
        <taxon>Bacilli</taxon>
        <taxon>Bacillales</taxon>
        <taxon>Alicyclobacillaceae</taxon>
        <taxon>Alicyclobacillus</taxon>
    </lineage>
</organism>
<evidence type="ECO:0000256" key="6">
    <source>
        <dbReference type="ARBA" id="ARBA00022989"/>
    </source>
</evidence>
<evidence type="ECO:0000256" key="2">
    <source>
        <dbReference type="ARBA" id="ARBA00006739"/>
    </source>
</evidence>
<dbReference type="CDD" id="cd06442">
    <property type="entry name" value="DPM1_like"/>
    <property type="match status" value="1"/>
</dbReference>
<keyword evidence="12" id="KW-1185">Reference proteome</keyword>
<dbReference type="GO" id="GO:0016020">
    <property type="term" value="C:membrane"/>
    <property type="evidence" value="ECO:0007669"/>
    <property type="project" value="UniProtKB-SubCell"/>
</dbReference>
<dbReference type="Pfam" id="PF00535">
    <property type="entry name" value="Glycos_transf_2"/>
    <property type="match status" value="1"/>
</dbReference>
<dbReference type="Gene3D" id="3.90.550.10">
    <property type="entry name" value="Spore Coat Polysaccharide Biosynthesis Protein SpsA, Chain A"/>
    <property type="match status" value="1"/>
</dbReference>
<keyword evidence="5 8" id="KW-0812">Transmembrane</keyword>
<evidence type="ECO:0000259" key="9">
    <source>
        <dbReference type="Pfam" id="PF00535"/>
    </source>
</evidence>
<dbReference type="InterPro" id="IPR029044">
    <property type="entry name" value="Nucleotide-diphossugar_trans"/>
</dbReference>
<dbReference type="InterPro" id="IPR039528">
    <property type="entry name" value="DPM1-like"/>
</dbReference>
<sequence>MSEIDIIIPTRNESSNIAPLVQHIHDALGSIGYHIVFVDDSDDGTPFIIQREAERDPRIKLLHREVNMRNGLAGAVVDGFKLCSAEVVAVMDGDLQHPPTALSEMLNRIKNGADMVIASRYIKDASDQGLRGRRKIMSRSAHLFARVLIPRLRSLTDCTSGFFAFRADRIDKSKLNPIGWKIMIEILVKGDFYRVEEIPIRFARRQFGQSKLAFAEQVKFILHIIRLSVILKYLKFACTGLLGTLINQVMLSVLLPAMNPMVASLIASSVSMFFNLVINTRWTWQSNVNSGSQAAIYIAISLAGIFSTMSIFSMLIYMGWTPMLAQFLGIVITSLGTFFMHNILTFGGNKDVKTRQA</sequence>
<feature type="domain" description="GtrA/DPMS transmembrane" evidence="10">
    <location>
        <begin position="235"/>
        <end position="346"/>
    </location>
</feature>
<dbReference type="InterPro" id="IPR007267">
    <property type="entry name" value="GtrA_DPMS_TM"/>
</dbReference>
<dbReference type="RefSeq" id="WP_074693502.1">
    <property type="nucleotide sequence ID" value="NZ_FNOJ01000016.1"/>
</dbReference>
<evidence type="ECO:0000313" key="12">
    <source>
        <dbReference type="Proteomes" id="UP000182589"/>
    </source>
</evidence>
<feature type="transmembrane region" description="Helical" evidence="8">
    <location>
        <begin position="261"/>
        <end position="282"/>
    </location>
</feature>
<dbReference type="InterPro" id="IPR001173">
    <property type="entry name" value="Glyco_trans_2-like"/>
</dbReference>
<dbReference type="GO" id="GO:0006506">
    <property type="term" value="P:GPI anchor biosynthetic process"/>
    <property type="evidence" value="ECO:0007669"/>
    <property type="project" value="TreeGrafter"/>
</dbReference>
<dbReference type="EMBL" id="FNOJ01000016">
    <property type="protein sequence ID" value="SDW82394.1"/>
    <property type="molecule type" value="Genomic_DNA"/>
</dbReference>
<dbReference type="GO" id="GO:0000271">
    <property type="term" value="P:polysaccharide biosynthetic process"/>
    <property type="evidence" value="ECO:0007669"/>
    <property type="project" value="InterPro"/>
</dbReference>
<evidence type="ECO:0000256" key="1">
    <source>
        <dbReference type="ARBA" id="ARBA00004141"/>
    </source>
</evidence>
<keyword evidence="7 8" id="KW-0472">Membrane</keyword>
<reference evidence="12" key="1">
    <citation type="submission" date="2016-10" db="EMBL/GenBank/DDBJ databases">
        <authorList>
            <person name="Varghese N."/>
        </authorList>
    </citation>
    <scope>NUCLEOTIDE SEQUENCE [LARGE SCALE GENOMIC DNA]</scope>
    <source>
        <strain evidence="12">DSM 12489</strain>
    </source>
</reference>
<evidence type="ECO:0000256" key="8">
    <source>
        <dbReference type="SAM" id="Phobius"/>
    </source>
</evidence>
<comment type="similarity">
    <text evidence="2">Belongs to the glycosyltransferase 2 family.</text>
</comment>
<feature type="transmembrane region" description="Helical" evidence="8">
    <location>
        <begin position="233"/>
        <end position="255"/>
    </location>
</feature>
<evidence type="ECO:0000259" key="10">
    <source>
        <dbReference type="Pfam" id="PF04138"/>
    </source>
</evidence>
<dbReference type="Pfam" id="PF04138">
    <property type="entry name" value="GtrA_DPMS_TM"/>
    <property type="match status" value="1"/>
</dbReference>
<evidence type="ECO:0000313" key="11">
    <source>
        <dbReference type="EMBL" id="SDW82394.1"/>
    </source>
</evidence>
<evidence type="ECO:0000256" key="3">
    <source>
        <dbReference type="ARBA" id="ARBA00022676"/>
    </source>
</evidence>
<dbReference type="STRING" id="89784.SAMN04489725_11622"/>
<dbReference type="SUPFAM" id="SSF53448">
    <property type="entry name" value="Nucleotide-diphospho-sugar transferases"/>
    <property type="match status" value="1"/>
</dbReference>
<feature type="transmembrane region" description="Helical" evidence="8">
    <location>
        <begin position="294"/>
        <end position="318"/>
    </location>
</feature>
<gene>
    <name evidence="11" type="ORF">SAMN04489725_11622</name>
</gene>
<keyword evidence="3 11" id="KW-0328">Glycosyltransferase</keyword>
<keyword evidence="4 11" id="KW-0808">Transferase</keyword>
<evidence type="ECO:0000256" key="4">
    <source>
        <dbReference type="ARBA" id="ARBA00022679"/>
    </source>
</evidence>
<keyword evidence="6 8" id="KW-1133">Transmembrane helix</keyword>
<dbReference type="PANTHER" id="PTHR43398">
    <property type="entry name" value="DOLICHOL-PHOSPHATE MANNOSYLTRANSFERASE SUBUNIT 1"/>
    <property type="match status" value="1"/>
</dbReference>
<dbReference type="GO" id="GO:0035269">
    <property type="term" value="P:protein O-linked glycosylation via mannose"/>
    <property type="evidence" value="ECO:0007669"/>
    <property type="project" value="TreeGrafter"/>
</dbReference>
<feature type="domain" description="Glycosyltransferase 2-like" evidence="9">
    <location>
        <begin position="6"/>
        <end position="168"/>
    </location>
</feature>
<evidence type="ECO:0000256" key="7">
    <source>
        <dbReference type="ARBA" id="ARBA00023136"/>
    </source>
</evidence>